<dbReference type="InterPro" id="IPR011330">
    <property type="entry name" value="Glyco_hydro/deAcase_b/a-brl"/>
</dbReference>
<comment type="subcellular location">
    <subcellularLocation>
        <location evidence="1">Secreted</location>
    </subcellularLocation>
</comment>
<proteinExistence type="predicted"/>
<dbReference type="Pfam" id="PF01522">
    <property type="entry name" value="Polysacc_deac_1"/>
    <property type="match status" value="1"/>
</dbReference>
<evidence type="ECO:0000256" key="1">
    <source>
        <dbReference type="ARBA" id="ARBA00004613"/>
    </source>
</evidence>
<dbReference type="PROSITE" id="PS51677">
    <property type="entry name" value="NODB"/>
    <property type="match status" value="1"/>
</dbReference>
<gene>
    <name evidence="4" type="ORF">METZ01_LOCUS97241</name>
</gene>
<accession>A0A381VXM9</accession>
<dbReference type="EMBL" id="UINC01009931">
    <property type="protein sequence ID" value="SVA44387.1"/>
    <property type="molecule type" value="Genomic_DNA"/>
</dbReference>
<evidence type="ECO:0000256" key="2">
    <source>
        <dbReference type="ARBA" id="ARBA00022729"/>
    </source>
</evidence>
<sequence length="207" mass="23990">MWNLDVNSFSDHLSFINEKRIKVYSTNELIRSIPSQGLVITFDDGFKDNFEIAAPLLFKLNMPFSVFVITDFVSQSRKKYVDEAMLKEFAEHPLVTIGSHSCSHAKLTSCSLTDMKNEISDSKHYLEDLVGKEINTFSYPHGLFNQAVRQEVIKAGYKLGFTSHFDINLINKDKFTLNTTELWNTDNLTNFKKKINGDWDWLKYRNQ</sequence>
<feature type="domain" description="NodB homology" evidence="3">
    <location>
        <begin position="36"/>
        <end position="207"/>
    </location>
</feature>
<dbReference type="GO" id="GO:0005576">
    <property type="term" value="C:extracellular region"/>
    <property type="evidence" value="ECO:0007669"/>
    <property type="project" value="UniProtKB-SubCell"/>
</dbReference>
<dbReference type="PANTHER" id="PTHR34216">
    <property type="match status" value="1"/>
</dbReference>
<dbReference type="Gene3D" id="3.20.20.370">
    <property type="entry name" value="Glycoside hydrolase/deacetylase"/>
    <property type="match status" value="1"/>
</dbReference>
<reference evidence="4" key="1">
    <citation type="submission" date="2018-05" db="EMBL/GenBank/DDBJ databases">
        <authorList>
            <person name="Lanie J.A."/>
            <person name="Ng W.-L."/>
            <person name="Kazmierczak K.M."/>
            <person name="Andrzejewski T.M."/>
            <person name="Davidsen T.M."/>
            <person name="Wayne K.J."/>
            <person name="Tettelin H."/>
            <person name="Glass J.I."/>
            <person name="Rusch D."/>
            <person name="Podicherti R."/>
            <person name="Tsui H.-C.T."/>
            <person name="Winkler M.E."/>
        </authorList>
    </citation>
    <scope>NUCLEOTIDE SEQUENCE</scope>
</reference>
<evidence type="ECO:0000313" key="4">
    <source>
        <dbReference type="EMBL" id="SVA44387.1"/>
    </source>
</evidence>
<evidence type="ECO:0000259" key="3">
    <source>
        <dbReference type="PROSITE" id="PS51677"/>
    </source>
</evidence>
<dbReference type="AlphaFoldDB" id="A0A381VXM9"/>
<dbReference type="GO" id="GO:0005975">
    <property type="term" value="P:carbohydrate metabolic process"/>
    <property type="evidence" value="ECO:0007669"/>
    <property type="project" value="InterPro"/>
</dbReference>
<dbReference type="PANTHER" id="PTHR34216:SF3">
    <property type="entry name" value="POLY-BETA-1,6-N-ACETYL-D-GLUCOSAMINE N-DEACETYLASE"/>
    <property type="match status" value="1"/>
</dbReference>
<dbReference type="CDD" id="cd10918">
    <property type="entry name" value="CE4_NodB_like_5s_6s"/>
    <property type="match status" value="1"/>
</dbReference>
<dbReference type="InterPro" id="IPR002509">
    <property type="entry name" value="NODB_dom"/>
</dbReference>
<keyword evidence="2" id="KW-0732">Signal</keyword>
<dbReference type="SUPFAM" id="SSF88713">
    <property type="entry name" value="Glycoside hydrolase/deacetylase"/>
    <property type="match status" value="1"/>
</dbReference>
<organism evidence="4">
    <name type="scientific">marine metagenome</name>
    <dbReference type="NCBI Taxonomy" id="408172"/>
    <lineage>
        <taxon>unclassified sequences</taxon>
        <taxon>metagenomes</taxon>
        <taxon>ecological metagenomes</taxon>
    </lineage>
</organism>
<name>A0A381VXM9_9ZZZZ</name>
<dbReference type="InterPro" id="IPR051398">
    <property type="entry name" value="Polysacch_Deacetylase"/>
</dbReference>
<dbReference type="GO" id="GO:0016810">
    <property type="term" value="F:hydrolase activity, acting on carbon-nitrogen (but not peptide) bonds"/>
    <property type="evidence" value="ECO:0007669"/>
    <property type="project" value="InterPro"/>
</dbReference>
<protein>
    <recommendedName>
        <fullName evidence="3">NodB homology domain-containing protein</fullName>
    </recommendedName>
</protein>